<gene>
    <name evidence="1" type="ORF">BC792_10869</name>
</gene>
<dbReference type="SUPFAM" id="SSF158446">
    <property type="entry name" value="IVS-encoded protein-like"/>
    <property type="match status" value="1"/>
</dbReference>
<proteinExistence type="predicted"/>
<dbReference type="PANTHER" id="PTHR38471">
    <property type="entry name" value="FOUR HELIX BUNDLE PROTEIN"/>
    <property type="match status" value="1"/>
</dbReference>
<evidence type="ECO:0000313" key="1">
    <source>
        <dbReference type="EMBL" id="TYP95977.1"/>
    </source>
</evidence>
<evidence type="ECO:0000313" key="2">
    <source>
        <dbReference type="Proteomes" id="UP000325105"/>
    </source>
</evidence>
<reference evidence="1 2" key="1">
    <citation type="submission" date="2019-07" db="EMBL/GenBank/DDBJ databases">
        <title>Genomic Encyclopedia of Archaeal and Bacterial Type Strains, Phase II (KMG-II): from individual species to whole genera.</title>
        <authorList>
            <person name="Goeker M."/>
        </authorList>
    </citation>
    <scope>NUCLEOTIDE SEQUENCE [LARGE SCALE GENOMIC DNA]</scope>
    <source>
        <strain evidence="1 2">DSM 18850</strain>
    </source>
</reference>
<accession>A0A5S5DJ88</accession>
<dbReference type="EMBL" id="VNHX01000008">
    <property type="protein sequence ID" value="TYP95977.1"/>
    <property type="molecule type" value="Genomic_DNA"/>
</dbReference>
<protein>
    <submittedName>
        <fullName evidence="1">Four helix bundle protein</fullName>
    </submittedName>
</protein>
<sequence length="73" mass="8064">MHRFQELKVWQKAMDLAVDVYTSTENLPSTEKFGLLVQVRRCSVSICSNIAEGAGRNSVGEFIQFLGVANGCL</sequence>
<dbReference type="RefSeq" id="WP_262713436.1">
    <property type="nucleotide sequence ID" value="NZ_VNHX01000008.1"/>
</dbReference>
<dbReference type="CDD" id="cd16377">
    <property type="entry name" value="23S_rRNA_IVP_like"/>
    <property type="match status" value="1"/>
</dbReference>
<dbReference type="AlphaFoldDB" id="A0A5S5DJ88"/>
<dbReference type="InterPro" id="IPR012657">
    <property type="entry name" value="23S_rRNA-intervening_sequence"/>
</dbReference>
<keyword evidence="2" id="KW-1185">Reference proteome</keyword>
<dbReference type="Proteomes" id="UP000325105">
    <property type="component" value="Unassembled WGS sequence"/>
</dbReference>
<organism evidence="1 2">
    <name type="scientific">Sphingobacterium allocomposti</name>
    <dbReference type="NCBI Taxonomy" id="415956"/>
    <lineage>
        <taxon>Bacteria</taxon>
        <taxon>Pseudomonadati</taxon>
        <taxon>Bacteroidota</taxon>
        <taxon>Sphingobacteriia</taxon>
        <taxon>Sphingobacteriales</taxon>
        <taxon>Sphingobacteriaceae</taxon>
        <taxon>Sphingobacterium</taxon>
    </lineage>
</organism>
<name>A0A5S5DJ88_9SPHI</name>
<dbReference type="InterPro" id="IPR036583">
    <property type="entry name" value="23S_rRNA_IVS_sf"/>
</dbReference>
<dbReference type="Gene3D" id="1.20.1440.60">
    <property type="entry name" value="23S rRNA-intervening sequence"/>
    <property type="match status" value="1"/>
</dbReference>
<dbReference type="Pfam" id="PF05635">
    <property type="entry name" value="23S_rRNA_IVP"/>
    <property type="match status" value="1"/>
</dbReference>
<comment type="caution">
    <text evidence="1">The sequence shown here is derived from an EMBL/GenBank/DDBJ whole genome shotgun (WGS) entry which is preliminary data.</text>
</comment>
<dbReference type="NCBIfam" id="TIGR02436">
    <property type="entry name" value="four helix bundle protein"/>
    <property type="match status" value="1"/>
</dbReference>
<dbReference type="PANTHER" id="PTHR38471:SF2">
    <property type="entry name" value="FOUR HELIX BUNDLE PROTEIN"/>
    <property type="match status" value="1"/>
</dbReference>